<name>A0A2U9CIS1_SCOMX</name>
<proteinExistence type="predicted"/>
<organism evidence="11 12">
    <name type="scientific">Scophthalmus maximus</name>
    <name type="common">Turbot</name>
    <name type="synonym">Psetta maxima</name>
    <dbReference type="NCBI Taxonomy" id="52904"/>
    <lineage>
        <taxon>Eukaryota</taxon>
        <taxon>Metazoa</taxon>
        <taxon>Chordata</taxon>
        <taxon>Craniata</taxon>
        <taxon>Vertebrata</taxon>
        <taxon>Euteleostomi</taxon>
        <taxon>Actinopterygii</taxon>
        <taxon>Neopterygii</taxon>
        <taxon>Teleostei</taxon>
        <taxon>Neoteleostei</taxon>
        <taxon>Acanthomorphata</taxon>
        <taxon>Carangaria</taxon>
        <taxon>Pleuronectiformes</taxon>
        <taxon>Pleuronectoidei</taxon>
        <taxon>Scophthalmidae</taxon>
        <taxon>Scophthalmus</taxon>
    </lineage>
</organism>
<dbReference type="GO" id="GO:0004896">
    <property type="term" value="F:cytokine receptor activity"/>
    <property type="evidence" value="ECO:0007669"/>
    <property type="project" value="TreeGrafter"/>
</dbReference>
<evidence type="ECO:0000256" key="2">
    <source>
        <dbReference type="ARBA" id="ARBA00022692"/>
    </source>
</evidence>
<dbReference type="STRING" id="52904.ENSSMAP00000020837"/>
<dbReference type="SUPFAM" id="SSF49265">
    <property type="entry name" value="Fibronectin type III"/>
    <property type="match status" value="1"/>
</dbReference>
<accession>A0A2U9CIS1</accession>
<reference evidence="11 12" key="1">
    <citation type="submission" date="2017-12" db="EMBL/GenBank/DDBJ databases">
        <title>Integrating genomic resources of turbot (Scophthalmus maximus) in depth evaluation of genetic and physical mapping variation across individuals.</title>
        <authorList>
            <person name="Martinez P."/>
        </authorList>
    </citation>
    <scope>NUCLEOTIDE SEQUENCE [LARGE SCALE GENOMIC DNA]</scope>
</reference>
<evidence type="ECO:0000256" key="4">
    <source>
        <dbReference type="ARBA" id="ARBA00022989"/>
    </source>
</evidence>
<evidence type="ECO:0000256" key="8">
    <source>
        <dbReference type="SAM" id="MobiDB-lite"/>
    </source>
</evidence>
<dbReference type="AlphaFoldDB" id="A0A2U9CIS1"/>
<keyword evidence="7" id="KW-0325">Glycoprotein</keyword>
<evidence type="ECO:0000313" key="12">
    <source>
        <dbReference type="Proteomes" id="UP000246464"/>
    </source>
</evidence>
<keyword evidence="2 9" id="KW-0812">Transmembrane</keyword>
<evidence type="ECO:0000256" key="9">
    <source>
        <dbReference type="SAM" id="Phobius"/>
    </source>
</evidence>
<dbReference type="PANTHER" id="PTHR23037:SF7">
    <property type="entry name" value="INTERLEUKIN-21 RECEPTOR"/>
    <property type="match status" value="1"/>
</dbReference>
<dbReference type="PROSITE" id="PS50853">
    <property type="entry name" value="FN3"/>
    <property type="match status" value="1"/>
</dbReference>
<dbReference type="InterPro" id="IPR003961">
    <property type="entry name" value="FN3_dom"/>
</dbReference>
<keyword evidence="3" id="KW-0732">Signal</keyword>
<evidence type="ECO:0000256" key="1">
    <source>
        <dbReference type="ARBA" id="ARBA00004479"/>
    </source>
</evidence>
<protein>
    <submittedName>
        <fullName evidence="11">Putative interleukin-21 receptor-like</fullName>
    </submittedName>
</protein>
<keyword evidence="5 9" id="KW-0472">Membrane</keyword>
<keyword evidence="4 9" id="KW-1133">Transmembrane helix</keyword>
<evidence type="ECO:0000256" key="6">
    <source>
        <dbReference type="ARBA" id="ARBA00023170"/>
    </source>
</evidence>
<comment type="subcellular location">
    <subcellularLocation>
        <location evidence="1">Membrane</location>
        <topology evidence="1">Single-pass type I membrane protein</topology>
    </subcellularLocation>
</comment>
<dbReference type="CDD" id="cd00063">
    <property type="entry name" value="FN3"/>
    <property type="match status" value="1"/>
</dbReference>
<feature type="domain" description="Fibronectin type-III" evidence="10">
    <location>
        <begin position="44"/>
        <end position="145"/>
    </location>
</feature>
<feature type="region of interest" description="Disordered" evidence="8">
    <location>
        <begin position="324"/>
        <end position="361"/>
    </location>
</feature>
<dbReference type="EMBL" id="CP026258">
    <property type="protein sequence ID" value="AWP15616.1"/>
    <property type="molecule type" value="Genomic_DNA"/>
</dbReference>
<keyword evidence="12" id="KW-1185">Reference proteome</keyword>
<keyword evidence="6 11" id="KW-0675">Receptor</keyword>
<evidence type="ECO:0000256" key="5">
    <source>
        <dbReference type="ARBA" id="ARBA00023136"/>
    </source>
</evidence>
<evidence type="ECO:0000256" key="7">
    <source>
        <dbReference type="ARBA" id="ARBA00023180"/>
    </source>
</evidence>
<dbReference type="GO" id="GO:0009897">
    <property type="term" value="C:external side of plasma membrane"/>
    <property type="evidence" value="ECO:0007669"/>
    <property type="project" value="TreeGrafter"/>
</dbReference>
<feature type="transmembrane region" description="Helical" evidence="9">
    <location>
        <begin position="153"/>
        <end position="175"/>
    </location>
</feature>
<evidence type="ECO:0000313" key="11">
    <source>
        <dbReference type="EMBL" id="AWP15616.1"/>
    </source>
</evidence>
<dbReference type="Gene3D" id="2.60.40.10">
    <property type="entry name" value="Immunoglobulins"/>
    <property type="match status" value="1"/>
</dbReference>
<dbReference type="InterPro" id="IPR036116">
    <property type="entry name" value="FN3_sf"/>
</dbReference>
<dbReference type="InterPro" id="IPR013783">
    <property type="entry name" value="Ig-like_fold"/>
</dbReference>
<evidence type="ECO:0000259" key="10">
    <source>
        <dbReference type="PROSITE" id="PS50853"/>
    </source>
</evidence>
<evidence type="ECO:0000256" key="3">
    <source>
        <dbReference type="ARBA" id="ARBA00022729"/>
    </source>
</evidence>
<gene>
    <name evidence="11" type="ORF">SMAX5B_013930</name>
</gene>
<sequence length="468" mass="52613">MNLEYLEDVASIGTMCTATASHQGDQVVTQASGSSTWALSDVVKPQPPFDVQVTNSDGSYNITWANHHQKDCLLYRVRIRESKDLTKDPVHSLLMETTYMRLHQDKLQPHVAYTVDVQAKMCPENVYRGPWSEWGASVEWRTTGTSGEVEGIYRYWCFVLLPISLALCLLLLHYLKKTFWLKKLRVLTFIPGPKVFFEPLYQDYGGNFKEWVRPLFSEYDYPRINSHAQLMSEKQDRVLQWSKETKTHREDDEATGGGRSLHMLWPPGNGLPHFPGEGGSQGTGHSVGLLSIHTVTLSGEEFEVEEVMSRSSVSTLRSYQDGQSFGSFEGDNSGHAGYDLETPRLDRKNCGMSPQHENQAADGLSADGINFQPRAQFFDEPERLSLDSFASNEQSEDGYPRVDLDTVDSGFVECGSPGVSDSDAGEQAYADLFHEHKNSNSNYVKQWMVCNAIQEDPGSPDSELRETH</sequence>
<dbReference type="PANTHER" id="PTHR23037">
    <property type="entry name" value="CYTOKINE RECEPTOR"/>
    <property type="match status" value="1"/>
</dbReference>
<dbReference type="Proteomes" id="UP000246464">
    <property type="component" value="Chromosome 16"/>
</dbReference>